<dbReference type="AlphaFoldDB" id="A0A9W6WZ21"/>
<comment type="caution">
    <text evidence="2">The sequence shown here is derived from an EMBL/GenBank/DDBJ whole genome shotgun (WGS) entry which is preliminary data.</text>
</comment>
<accession>A0A9W6WZ21</accession>
<dbReference type="InterPro" id="IPR052701">
    <property type="entry name" value="GAG_Ulvan_Degrading_Sulfatases"/>
</dbReference>
<dbReference type="PANTHER" id="PTHR43751">
    <property type="entry name" value="SULFATASE"/>
    <property type="match status" value="1"/>
</dbReference>
<dbReference type="Pfam" id="PF00884">
    <property type="entry name" value="Sulfatase"/>
    <property type="match status" value="1"/>
</dbReference>
<dbReference type="EMBL" id="BSXW01000476">
    <property type="protein sequence ID" value="GMF23429.1"/>
    <property type="molecule type" value="Genomic_DNA"/>
</dbReference>
<reference evidence="2" key="1">
    <citation type="submission" date="2023-04" db="EMBL/GenBank/DDBJ databases">
        <title>Phytophthora lilii NBRC 32176.</title>
        <authorList>
            <person name="Ichikawa N."/>
            <person name="Sato H."/>
            <person name="Tonouchi N."/>
        </authorList>
    </citation>
    <scope>NUCLEOTIDE SEQUENCE</scope>
    <source>
        <strain evidence="2">NBRC 32176</strain>
    </source>
</reference>
<evidence type="ECO:0000259" key="1">
    <source>
        <dbReference type="Pfam" id="PF00884"/>
    </source>
</evidence>
<evidence type="ECO:0000313" key="3">
    <source>
        <dbReference type="Proteomes" id="UP001165083"/>
    </source>
</evidence>
<proteinExistence type="predicted"/>
<sequence>MMALGESDLGISPKDWDGAAQRGFEWGVHDDVSFEILANLLINKTNEQTDRVAAGASKTSLFLTHYTISSHVTYDRFPTRYANVDKPDFSALYEGEEYSTNIHNYLNMRYFAAMEFGKLMDKMEAAGILNDTIILVVGDHGQAPEFGNDPSEKRDVSCTHVAAALIAEGRLGKYAGLKIEDAAEQYDMLNTFADIIGVPEEGFLQDGVGRSLKRNVTFGDRAIVSNNPAVKNSIVRGHARLKYDRSTDSVLLHDAYIDQDMKHDLFPALSTEKKNQWREWRDLGREVTAYYKKRWEGKCLLSATC</sequence>
<dbReference type="InterPro" id="IPR017850">
    <property type="entry name" value="Alkaline_phosphatase_core_sf"/>
</dbReference>
<keyword evidence="3" id="KW-1185">Reference proteome</keyword>
<dbReference type="PANTHER" id="PTHR43751:SF3">
    <property type="entry name" value="SULFATASE N-TERMINAL DOMAIN-CONTAINING PROTEIN"/>
    <property type="match status" value="1"/>
</dbReference>
<protein>
    <submittedName>
        <fullName evidence="2">Unnamed protein product</fullName>
    </submittedName>
</protein>
<evidence type="ECO:0000313" key="2">
    <source>
        <dbReference type="EMBL" id="GMF23429.1"/>
    </source>
</evidence>
<gene>
    <name evidence="2" type="ORF">Plil01_000945800</name>
</gene>
<name>A0A9W6WZ21_9STRA</name>
<dbReference type="Proteomes" id="UP001165083">
    <property type="component" value="Unassembled WGS sequence"/>
</dbReference>
<dbReference type="SUPFAM" id="SSF53649">
    <property type="entry name" value="Alkaline phosphatase-like"/>
    <property type="match status" value="1"/>
</dbReference>
<organism evidence="2 3">
    <name type="scientific">Phytophthora lilii</name>
    <dbReference type="NCBI Taxonomy" id="2077276"/>
    <lineage>
        <taxon>Eukaryota</taxon>
        <taxon>Sar</taxon>
        <taxon>Stramenopiles</taxon>
        <taxon>Oomycota</taxon>
        <taxon>Peronosporomycetes</taxon>
        <taxon>Peronosporales</taxon>
        <taxon>Peronosporaceae</taxon>
        <taxon>Phytophthora</taxon>
    </lineage>
</organism>
<dbReference type="OrthoDB" id="103349at2759"/>
<dbReference type="InterPro" id="IPR000917">
    <property type="entry name" value="Sulfatase_N"/>
</dbReference>
<feature type="domain" description="Sulfatase N-terminal" evidence="1">
    <location>
        <begin position="47"/>
        <end position="148"/>
    </location>
</feature>
<dbReference type="Gene3D" id="3.40.720.10">
    <property type="entry name" value="Alkaline Phosphatase, subunit A"/>
    <property type="match status" value="1"/>
</dbReference>